<gene>
    <name evidence="2" type="ORF">HYC85_027222</name>
</gene>
<name>A0A7J7G5U6_CAMSI</name>
<sequence length="87" mass="9140">MDSSFCNFNWFLKELMKSSAFASTSSSTSVALAFPSLTVAGRRASTISSSSKCGNTDFALADFFIFVGSFSGISPAVGLVSDFVLIT</sequence>
<evidence type="ECO:0000313" key="2">
    <source>
        <dbReference type="EMBL" id="KAF5936093.1"/>
    </source>
</evidence>
<feature type="transmembrane region" description="Helical" evidence="1">
    <location>
        <begin position="20"/>
        <end position="40"/>
    </location>
</feature>
<evidence type="ECO:0000256" key="1">
    <source>
        <dbReference type="SAM" id="Phobius"/>
    </source>
</evidence>
<dbReference type="Proteomes" id="UP000593564">
    <property type="component" value="Unassembled WGS sequence"/>
</dbReference>
<feature type="transmembrane region" description="Helical" evidence="1">
    <location>
        <begin position="60"/>
        <end position="86"/>
    </location>
</feature>
<dbReference type="AlphaFoldDB" id="A0A7J7G5U6"/>
<proteinExistence type="predicted"/>
<reference evidence="2 3" key="2">
    <citation type="submission" date="2020-07" db="EMBL/GenBank/DDBJ databases">
        <title>Genome assembly of wild tea tree DASZ reveals pedigree and selection history of tea varieties.</title>
        <authorList>
            <person name="Zhang W."/>
        </authorList>
    </citation>
    <scope>NUCLEOTIDE SEQUENCE [LARGE SCALE GENOMIC DNA]</scope>
    <source>
        <strain evidence="3">cv. G240</strain>
        <tissue evidence="2">Leaf</tissue>
    </source>
</reference>
<protein>
    <submittedName>
        <fullName evidence="2">Uncharacterized protein</fullName>
    </submittedName>
</protein>
<keyword evidence="3" id="KW-1185">Reference proteome</keyword>
<dbReference type="EMBL" id="JACBKZ010000013">
    <property type="protein sequence ID" value="KAF5936093.1"/>
    <property type="molecule type" value="Genomic_DNA"/>
</dbReference>
<keyword evidence="1" id="KW-1133">Transmembrane helix</keyword>
<accession>A0A7J7G5U6</accession>
<keyword evidence="1" id="KW-0812">Transmembrane</keyword>
<evidence type="ECO:0000313" key="3">
    <source>
        <dbReference type="Proteomes" id="UP000593564"/>
    </source>
</evidence>
<reference evidence="3" key="1">
    <citation type="journal article" date="2020" name="Nat. Commun.">
        <title>Genome assembly of wild tea tree DASZ reveals pedigree and selection history of tea varieties.</title>
        <authorList>
            <person name="Zhang W."/>
            <person name="Zhang Y."/>
            <person name="Qiu H."/>
            <person name="Guo Y."/>
            <person name="Wan H."/>
            <person name="Zhang X."/>
            <person name="Scossa F."/>
            <person name="Alseekh S."/>
            <person name="Zhang Q."/>
            <person name="Wang P."/>
            <person name="Xu L."/>
            <person name="Schmidt M.H."/>
            <person name="Jia X."/>
            <person name="Li D."/>
            <person name="Zhu A."/>
            <person name="Guo F."/>
            <person name="Chen W."/>
            <person name="Ni D."/>
            <person name="Usadel B."/>
            <person name="Fernie A.R."/>
            <person name="Wen W."/>
        </authorList>
    </citation>
    <scope>NUCLEOTIDE SEQUENCE [LARGE SCALE GENOMIC DNA]</scope>
    <source>
        <strain evidence="3">cv. G240</strain>
    </source>
</reference>
<organism evidence="2 3">
    <name type="scientific">Camellia sinensis</name>
    <name type="common">Tea plant</name>
    <name type="synonym">Thea sinensis</name>
    <dbReference type="NCBI Taxonomy" id="4442"/>
    <lineage>
        <taxon>Eukaryota</taxon>
        <taxon>Viridiplantae</taxon>
        <taxon>Streptophyta</taxon>
        <taxon>Embryophyta</taxon>
        <taxon>Tracheophyta</taxon>
        <taxon>Spermatophyta</taxon>
        <taxon>Magnoliopsida</taxon>
        <taxon>eudicotyledons</taxon>
        <taxon>Gunneridae</taxon>
        <taxon>Pentapetalae</taxon>
        <taxon>asterids</taxon>
        <taxon>Ericales</taxon>
        <taxon>Theaceae</taxon>
        <taxon>Camellia</taxon>
    </lineage>
</organism>
<keyword evidence="1" id="KW-0472">Membrane</keyword>
<comment type="caution">
    <text evidence="2">The sequence shown here is derived from an EMBL/GenBank/DDBJ whole genome shotgun (WGS) entry which is preliminary data.</text>
</comment>